<dbReference type="AlphaFoldDB" id="A0AA40BT46"/>
<feature type="region of interest" description="Disordered" evidence="1">
    <location>
        <begin position="56"/>
        <end position="77"/>
    </location>
</feature>
<evidence type="ECO:0000256" key="2">
    <source>
        <dbReference type="SAM" id="SignalP"/>
    </source>
</evidence>
<evidence type="ECO:0008006" key="5">
    <source>
        <dbReference type="Google" id="ProtNLM"/>
    </source>
</evidence>
<comment type="caution">
    <text evidence="3">The sequence shown here is derived from an EMBL/GenBank/DDBJ whole genome shotgun (WGS) entry which is preliminary data.</text>
</comment>
<keyword evidence="4" id="KW-1185">Reference proteome</keyword>
<dbReference type="EMBL" id="JAUKTV010000004">
    <property type="protein sequence ID" value="KAK0739889.1"/>
    <property type="molecule type" value="Genomic_DNA"/>
</dbReference>
<evidence type="ECO:0000313" key="3">
    <source>
        <dbReference type="EMBL" id="KAK0739889.1"/>
    </source>
</evidence>
<proteinExistence type="predicted"/>
<keyword evidence="2" id="KW-0732">Signal</keyword>
<feature type="chain" id="PRO_5041306326" description="Transmembrane protein" evidence="2">
    <location>
        <begin position="21"/>
        <end position="125"/>
    </location>
</feature>
<evidence type="ECO:0000256" key="1">
    <source>
        <dbReference type="SAM" id="MobiDB-lite"/>
    </source>
</evidence>
<gene>
    <name evidence="3" type="ORF">B0T21DRAFT_150152</name>
</gene>
<dbReference type="Proteomes" id="UP001172159">
    <property type="component" value="Unassembled WGS sequence"/>
</dbReference>
<accession>A0AA40BT46</accession>
<feature type="signal peptide" evidence="2">
    <location>
        <begin position="1"/>
        <end position="20"/>
    </location>
</feature>
<protein>
    <recommendedName>
        <fullName evidence="5">Transmembrane protein</fullName>
    </recommendedName>
</protein>
<evidence type="ECO:0000313" key="4">
    <source>
        <dbReference type="Proteomes" id="UP001172159"/>
    </source>
</evidence>
<reference evidence="3" key="1">
    <citation type="submission" date="2023-06" db="EMBL/GenBank/DDBJ databases">
        <title>Genome-scale phylogeny and comparative genomics of the fungal order Sordariales.</title>
        <authorList>
            <consortium name="Lawrence Berkeley National Laboratory"/>
            <person name="Hensen N."/>
            <person name="Bonometti L."/>
            <person name="Westerberg I."/>
            <person name="Brannstrom I.O."/>
            <person name="Guillou S."/>
            <person name="Cros-Aarteil S."/>
            <person name="Calhoun S."/>
            <person name="Haridas S."/>
            <person name="Kuo A."/>
            <person name="Mondo S."/>
            <person name="Pangilinan J."/>
            <person name="Riley R."/>
            <person name="Labutti K."/>
            <person name="Andreopoulos B."/>
            <person name="Lipzen A."/>
            <person name="Chen C."/>
            <person name="Yanf M."/>
            <person name="Daum C."/>
            <person name="Ng V."/>
            <person name="Clum A."/>
            <person name="Steindorff A."/>
            <person name="Ohm R."/>
            <person name="Martin F."/>
            <person name="Silar P."/>
            <person name="Natvig D."/>
            <person name="Lalanne C."/>
            <person name="Gautier V."/>
            <person name="Ament-Velasquez S.L."/>
            <person name="Kruys A."/>
            <person name="Hutchinson M.I."/>
            <person name="Powell A.J."/>
            <person name="Barry K."/>
            <person name="Miller A.N."/>
            <person name="Grigoriev I.V."/>
            <person name="Debuchy R."/>
            <person name="Gladieux P."/>
            <person name="Thoren M.H."/>
            <person name="Johannesson H."/>
        </authorList>
    </citation>
    <scope>NUCLEOTIDE SEQUENCE</scope>
    <source>
        <strain evidence="3">CBS 540.89</strain>
    </source>
</reference>
<organism evidence="3 4">
    <name type="scientific">Apiosordaria backusii</name>
    <dbReference type="NCBI Taxonomy" id="314023"/>
    <lineage>
        <taxon>Eukaryota</taxon>
        <taxon>Fungi</taxon>
        <taxon>Dikarya</taxon>
        <taxon>Ascomycota</taxon>
        <taxon>Pezizomycotina</taxon>
        <taxon>Sordariomycetes</taxon>
        <taxon>Sordariomycetidae</taxon>
        <taxon>Sordariales</taxon>
        <taxon>Lasiosphaeriaceae</taxon>
        <taxon>Apiosordaria</taxon>
    </lineage>
</organism>
<sequence length="125" mass="14664">MFSRPFLPFVLAVFAFLVMQCPFPSPNFSPRHKHIILQKSGIRTESFPFHLDFKNRHIPPPPPSSRPDPASGIHQFDDENETKKFKVSLYAMLSFRQPMKNSNDKEMRQKQRNRVGWCYNSVQGR</sequence>
<name>A0AA40BT46_9PEZI</name>